<dbReference type="FunFam" id="3.40.630.10:FF:000084">
    <property type="entry name" value="Carboxypeptidase B2"/>
    <property type="match status" value="1"/>
</dbReference>
<organism evidence="19 20">
    <name type="scientific">Schizosaccharomyces osmophilus</name>
    <dbReference type="NCBI Taxonomy" id="2545709"/>
    <lineage>
        <taxon>Eukaryota</taxon>
        <taxon>Fungi</taxon>
        <taxon>Dikarya</taxon>
        <taxon>Ascomycota</taxon>
        <taxon>Taphrinomycotina</taxon>
        <taxon>Schizosaccharomycetes</taxon>
        <taxon>Schizosaccharomycetales</taxon>
        <taxon>Schizosaccharomycetaceae</taxon>
        <taxon>Schizosaccharomyces</taxon>
    </lineage>
</organism>
<keyword evidence="20" id="KW-1185">Reference proteome</keyword>
<comment type="caution">
    <text evidence="16">Lacks conserved residue(s) required for the propagation of feature annotation.</text>
</comment>
<evidence type="ECO:0000256" key="2">
    <source>
        <dbReference type="ARBA" id="ARBA00004613"/>
    </source>
</evidence>
<feature type="domain" description="Peptidase M14" evidence="18">
    <location>
        <begin position="177"/>
        <end position="489"/>
    </location>
</feature>
<evidence type="ECO:0000256" key="5">
    <source>
        <dbReference type="ARBA" id="ARBA00022645"/>
    </source>
</evidence>
<protein>
    <recommendedName>
        <fullName evidence="14">Inactive metallocarboxypeptidase ECM14</fullName>
    </recommendedName>
    <alternativeName>
        <fullName evidence="15">Inactive metallocarboxypeptidase ecm14</fullName>
    </alternativeName>
</protein>
<evidence type="ECO:0000256" key="3">
    <source>
        <dbReference type="ARBA" id="ARBA00005988"/>
    </source>
</evidence>
<proteinExistence type="inferred from homology"/>
<dbReference type="SMART" id="SM00631">
    <property type="entry name" value="Zn_pept"/>
    <property type="match status" value="1"/>
</dbReference>
<keyword evidence="5" id="KW-0121">Carboxypeptidase</keyword>
<evidence type="ECO:0000256" key="13">
    <source>
        <dbReference type="ARBA" id="ARBA00025210"/>
    </source>
</evidence>
<name>A0AAF0AVZ3_9SCHI</name>
<evidence type="ECO:0000256" key="10">
    <source>
        <dbReference type="ARBA" id="ARBA00022833"/>
    </source>
</evidence>
<dbReference type="GO" id="GO:0008270">
    <property type="term" value="F:zinc ion binding"/>
    <property type="evidence" value="ECO:0007669"/>
    <property type="project" value="InterPro"/>
</dbReference>
<evidence type="ECO:0000256" key="4">
    <source>
        <dbReference type="ARBA" id="ARBA00022525"/>
    </source>
</evidence>
<keyword evidence="17" id="KW-0812">Transmembrane</keyword>
<dbReference type="CDD" id="cd03860">
    <property type="entry name" value="M14_CP_A-B_like"/>
    <property type="match status" value="1"/>
</dbReference>
<accession>A0AAF0AVZ3</accession>
<evidence type="ECO:0000256" key="15">
    <source>
        <dbReference type="ARBA" id="ARBA00026213"/>
    </source>
</evidence>
<comment type="subcellular location">
    <subcellularLocation>
        <location evidence="2">Secreted</location>
    </subcellularLocation>
</comment>
<keyword evidence="17" id="KW-0472">Membrane</keyword>
<keyword evidence="9" id="KW-0378">Hydrolase</keyword>
<dbReference type="AlphaFoldDB" id="A0AAF0AVZ3"/>
<evidence type="ECO:0000256" key="8">
    <source>
        <dbReference type="ARBA" id="ARBA00022729"/>
    </source>
</evidence>
<sequence>MIMSKTLKLRAFTCAPLIFLFVFICIYLDFGSSQKLYDSLWEPKDSNWQVVDEGSSGLLANMISKYENEQVIRFYHENPDETNDVLLYAKDRNLDIWDTSSRYTDIRLHREIVKDMISKIPNHRVLISNVSRALTNSMPNGREMKSLPPLNFNALSSMPQEAFSELYLQYTEEFYKNYQNIEAINSYLRLLSSMYSDLCELTSLGTTSEGRSILGLRIHGRRSDTHGQYHVKDENEVIILQGNAHAREWISIPTLCYSAWKLVAQYDSDNRVRNLLDKFEWIFVPVLNVDGYAYTRSEDRFWVKNRQSIKTSNCKGINIDNNWGFGFTGEGNPCDELFGGLAPFEANETYAMFNLISNTLPKEGKTTVGFLDVHSYSQSVLWPYAYTCDLLPADDENFQELAMGLTKELHRVNGRFYSHQQACIPFDGIHKHYHPGAAIDFAYFVGEVRWPFTIRLRDMGDYGYLLPAHQIIPTSREFYAMLLYYGQFISEAAY</sequence>
<dbReference type="SUPFAM" id="SSF53187">
    <property type="entry name" value="Zn-dependent exopeptidases"/>
    <property type="match status" value="1"/>
</dbReference>
<keyword evidence="6" id="KW-0645">Protease</keyword>
<dbReference type="GO" id="GO:0005576">
    <property type="term" value="C:extracellular region"/>
    <property type="evidence" value="ECO:0007669"/>
    <property type="project" value="UniProtKB-SubCell"/>
</dbReference>
<evidence type="ECO:0000256" key="16">
    <source>
        <dbReference type="PROSITE-ProRule" id="PRU01379"/>
    </source>
</evidence>
<dbReference type="EMBL" id="CP115611">
    <property type="protein sequence ID" value="WBW72963.1"/>
    <property type="molecule type" value="Genomic_DNA"/>
</dbReference>
<dbReference type="KEGG" id="som:SOMG_01404"/>
<evidence type="ECO:0000313" key="20">
    <source>
        <dbReference type="Proteomes" id="UP001212411"/>
    </source>
</evidence>
<comment type="function">
    <text evidence="13">Inactive carboxypeptidase that may play a role in cell wall organization and biogenesis.</text>
</comment>
<comment type="cofactor">
    <cofactor evidence="1">
        <name>Zn(2+)</name>
        <dbReference type="ChEBI" id="CHEBI:29105"/>
    </cofactor>
</comment>
<evidence type="ECO:0000256" key="9">
    <source>
        <dbReference type="ARBA" id="ARBA00022801"/>
    </source>
</evidence>
<dbReference type="InterPro" id="IPR000834">
    <property type="entry name" value="Peptidase_M14"/>
</dbReference>
<dbReference type="SUPFAM" id="SSF54897">
    <property type="entry name" value="Protease propeptides/inhibitors"/>
    <property type="match status" value="1"/>
</dbReference>
<evidence type="ECO:0000256" key="12">
    <source>
        <dbReference type="ARBA" id="ARBA00023157"/>
    </source>
</evidence>
<feature type="transmembrane region" description="Helical" evidence="17">
    <location>
        <begin position="12"/>
        <end position="30"/>
    </location>
</feature>
<keyword evidence="7" id="KW-0479">Metal-binding</keyword>
<dbReference type="GeneID" id="80874886"/>
<dbReference type="PANTHER" id="PTHR11705:SF147">
    <property type="entry name" value="INACTIVE METALLOCARBOXYPEPTIDASE ECM14"/>
    <property type="match status" value="1"/>
</dbReference>
<keyword evidence="17" id="KW-1133">Transmembrane helix</keyword>
<evidence type="ECO:0000256" key="6">
    <source>
        <dbReference type="ARBA" id="ARBA00022670"/>
    </source>
</evidence>
<gene>
    <name evidence="19" type="primary">ecm14</name>
    <name evidence="19" type="ORF">SOMG_01404</name>
</gene>
<dbReference type="PRINTS" id="PR00765">
    <property type="entry name" value="CRBOXYPTASEA"/>
</dbReference>
<evidence type="ECO:0000256" key="17">
    <source>
        <dbReference type="SAM" id="Phobius"/>
    </source>
</evidence>
<dbReference type="Proteomes" id="UP001212411">
    <property type="component" value="Chromosome 1"/>
</dbReference>
<keyword evidence="4" id="KW-0964">Secreted</keyword>
<dbReference type="GO" id="GO:0004181">
    <property type="term" value="F:metallocarboxypeptidase activity"/>
    <property type="evidence" value="ECO:0007669"/>
    <property type="project" value="InterPro"/>
</dbReference>
<dbReference type="PANTHER" id="PTHR11705">
    <property type="entry name" value="PROTEASE FAMILY M14 CARBOXYPEPTIDASE A,B"/>
    <property type="match status" value="1"/>
</dbReference>
<evidence type="ECO:0000313" key="19">
    <source>
        <dbReference type="EMBL" id="WBW72963.1"/>
    </source>
</evidence>
<keyword evidence="12" id="KW-1015">Disulfide bond</keyword>
<dbReference type="RefSeq" id="XP_056037206.1">
    <property type="nucleotide sequence ID" value="XM_056180197.1"/>
</dbReference>
<dbReference type="Pfam" id="PF00246">
    <property type="entry name" value="Peptidase_M14"/>
    <property type="match status" value="1"/>
</dbReference>
<evidence type="ECO:0000256" key="14">
    <source>
        <dbReference type="ARBA" id="ARBA00026187"/>
    </source>
</evidence>
<keyword evidence="10" id="KW-0862">Zinc</keyword>
<dbReference type="Gene3D" id="3.40.630.10">
    <property type="entry name" value="Zn peptidases"/>
    <property type="match status" value="1"/>
</dbReference>
<evidence type="ECO:0000259" key="18">
    <source>
        <dbReference type="PROSITE" id="PS52035"/>
    </source>
</evidence>
<dbReference type="GO" id="GO:0006508">
    <property type="term" value="P:proteolysis"/>
    <property type="evidence" value="ECO:0007669"/>
    <property type="project" value="UniProtKB-KW"/>
</dbReference>
<reference evidence="19 20" key="1">
    <citation type="journal article" date="2023" name="G3 (Bethesda)">
        <title>A high-quality reference genome for the fission yeast Schizosaccharomyces osmophilus.</title>
        <authorList>
            <person name="Jia G.S."/>
            <person name="Zhang W.C."/>
            <person name="Liang Y."/>
            <person name="Liu X.H."/>
            <person name="Rhind N."/>
            <person name="Pidoux A."/>
            <person name="Brysch-Herzberg M."/>
            <person name="Du L.L."/>
        </authorList>
    </citation>
    <scope>NUCLEOTIDE SEQUENCE [LARGE SCALE GENOMIC DNA]</scope>
    <source>
        <strain evidence="19 20">CBS 15793</strain>
    </source>
</reference>
<comment type="similarity">
    <text evidence="3 16">Belongs to the peptidase M14 family.</text>
</comment>
<evidence type="ECO:0000256" key="11">
    <source>
        <dbReference type="ARBA" id="ARBA00023049"/>
    </source>
</evidence>
<evidence type="ECO:0000256" key="7">
    <source>
        <dbReference type="ARBA" id="ARBA00022723"/>
    </source>
</evidence>
<keyword evidence="11" id="KW-0482">Metalloprotease</keyword>
<dbReference type="PROSITE" id="PS52035">
    <property type="entry name" value="PEPTIDASE_M14"/>
    <property type="match status" value="1"/>
</dbReference>
<evidence type="ECO:0000256" key="1">
    <source>
        <dbReference type="ARBA" id="ARBA00001947"/>
    </source>
</evidence>
<keyword evidence="8" id="KW-0732">Signal</keyword>